<comment type="caution">
    <text evidence="1">The sequence shown here is derived from an EMBL/GenBank/DDBJ whole genome shotgun (WGS) entry which is preliminary data.</text>
</comment>
<dbReference type="EMBL" id="JBHLTL010000004">
    <property type="protein sequence ID" value="MFC0589211.1"/>
    <property type="molecule type" value="Genomic_DNA"/>
</dbReference>
<gene>
    <name evidence="1" type="ORF">ACFFF7_07285</name>
</gene>
<dbReference type="RefSeq" id="WP_379480706.1">
    <property type="nucleotide sequence ID" value="NZ_JBHLTL010000004.1"/>
</dbReference>
<proteinExistence type="predicted"/>
<dbReference type="PIRSF" id="PIRSF032131">
    <property type="entry name" value="UCP032131"/>
    <property type="match status" value="1"/>
</dbReference>
<name>A0ABV6PH94_9SPHN</name>
<evidence type="ECO:0000313" key="1">
    <source>
        <dbReference type="EMBL" id="MFC0589211.1"/>
    </source>
</evidence>
<evidence type="ECO:0000313" key="2">
    <source>
        <dbReference type="Proteomes" id="UP001589943"/>
    </source>
</evidence>
<reference evidence="1 2" key="1">
    <citation type="submission" date="2024-09" db="EMBL/GenBank/DDBJ databases">
        <authorList>
            <person name="Sun Q."/>
            <person name="Mori K."/>
        </authorList>
    </citation>
    <scope>NUCLEOTIDE SEQUENCE [LARGE SCALE GENOMIC DNA]</scope>
    <source>
        <strain evidence="1 2">NCAIM B.02537</strain>
    </source>
</reference>
<dbReference type="InterPro" id="IPR009562">
    <property type="entry name" value="DUF1178"/>
</dbReference>
<accession>A0ABV6PH94</accession>
<organism evidence="1 2">
    <name type="scientific">Novosphingobium aquiterrae</name>
    <dbReference type="NCBI Taxonomy" id="624388"/>
    <lineage>
        <taxon>Bacteria</taxon>
        <taxon>Pseudomonadati</taxon>
        <taxon>Pseudomonadota</taxon>
        <taxon>Alphaproteobacteria</taxon>
        <taxon>Sphingomonadales</taxon>
        <taxon>Sphingomonadaceae</taxon>
        <taxon>Novosphingobium</taxon>
    </lineage>
</organism>
<dbReference type="Pfam" id="PF06676">
    <property type="entry name" value="DUF1178"/>
    <property type="match status" value="1"/>
</dbReference>
<sequence>MIVYDLVCQPLQHRFEAWFASSQAFTDQQERGLLCCPQCGTADVVKAPMAPAVGRKGNSNDVVSNPSAVVGGTMPPAIQEVMTKLAAMQAAALKQSKWVGGDFAEQSRAMHYGERDQETIHGQASPAEAKALVQEGIAVMPLPFPVAPPDELN</sequence>
<keyword evidence="2" id="KW-1185">Reference proteome</keyword>
<protein>
    <submittedName>
        <fullName evidence="1">DUF1178 family protein</fullName>
    </submittedName>
</protein>
<dbReference type="Proteomes" id="UP001589943">
    <property type="component" value="Unassembled WGS sequence"/>
</dbReference>